<dbReference type="Pfam" id="PF02518">
    <property type="entry name" value="HATPase_c"/>
    <property type="match status" value="1"/>
</dbReference>
<dbReference type="CDD" id="cd00082">
    <property type="entry name" value="HisKA"/>
    <property type="match status" value="1"/>
</dbReference>
<name>A0A7V8FWC0_9BURK</name>
<dbReference type="InterPro" id="IPR005467">
    <property type="entry name" value="His_kinase_dom"/>
</dbReference>
<dbReference type="SUPFAM" id="SSF47384">
    <property type="entry name" value="Homodimeric domain of signal transducing histidine kinase"/>
    <property type="match status" value="1"/>
</dbReference>
<keyword evidence="8 11" id="KW-1133">Transmembrane helix</keyword>
<protein>
    <recommendedName>
        <fullName evidence="3">histidine kinase</fullName>
        <ecNumber evidence="3">2.7.13.3</ecNumber>
    </recommendedName>
</protein>
<dbReference type="CDD" id="cd06225">
    <property type="entry name" value="HAMP"/>
    <property type="match status" value="1"/>
</dbReference>
<organism evidence="14 15">
    <name type="scientific">Herbaspirillum frisingense</name>
    <dbReference type="NCBI Taxonomy" id="92645"/>
    <lineage>
        <taxon>Bacteria</taxon>
        <taxon>Pseudomonadati</taxon>
        <taxon>Pseudomonadota</taxon>
        <taxon>Betaproteobacteria</taxon>
        <taxon>Burkholderiales</taxon>
        <taxon>Oxalobacteraceae</taxon>
        <taxon>Herbaspirillum</taxon>
    </lineage>
</organism>
<dbReference type="Proteomes" id="UP000462435">
    <property type="component" value="Unassembled WGS sequence"/>
</dbReference>
<dbReference type="SMART" id="SM00388">
    <property type="entry name" value="HisKA"/>
    <property type="match status" value="1"/>
</dbReference>
<dbReference type="SMART" id="SM00304">
    <property type="entry name" value="HAMP"/>
    <property type="match status" value="1"/>
</dbReference>
<dbReference type="SMART" id="SM00387">
    <property type="entry name" value="HATPase_c"/>
    <property type="match status" value="1"/>
</dbReference>
<evidence type="ECO:0000256" key="3">
    <source>
        <dbReference type="ARBA" id="ARBA00012438"/>
    </source>
</evidence>
<dbReference type="PRINTS" id="PR00344">
    <property type="entry name" value="BCTRLSENSOR"/>
</dbReference>
<comment type="caution">
    <text evidence="14">The sequence shown here is derived from an EMBL/GenBank/DDBJ whole genome shotgun (WGS) entry which is preliminary data.</text>
</comment>
<accession>A0A7V8FWC0</accession>
<dbReference type="PANTHER" id="PTHR45436:SF5">
    <property type="entry name" value="SENSOR HISTIDINE KINASE TRCS"/>
    <property type="match status" value="1"/>
</dbReference>
<evidence type="ECO:0000313" key="14">
    <source>
        <dbReference type="EMBL" id="KAF1042867.1"/>
    </source>
</evidence>
<dbReference type="PROSITE" id="PS50885">
    <property type="entry name" value="HAMP"/>
    <property type="match status" value="1"/>
</dbReference>
<sequence length="466" mass="49539">MLGFRQRMLLVHLVAVVVIVSCAAAAGWWLLSQSVRGQLDAALLALAETESGLLAEGDIDAVRIHEPKAGSAPPSLVRLDRLIQIIDEQGAVLARSNNLGVAQLPVSPAMLAQLANGQTVFQTFPHASEEPLRIVSVPVVVQGKRFTVQVAGSLDDVNRILQSAALLFGGLAVALLLGLSLAGTALTRTLFRTVDRVTAQARRIGDDNLSERLAHPGSDDELGHLVDTLNSMLERLERAFELQRNFTANASHEIRSPLSRLRTEIELALRRPRDAAAYVATLHSCLDEVERLTSMVDELLLLARLDAGQEAIAVEIIPLDQLARDCIAKLQAAAGERGIAIELDTPAPVLGRIGYCAASLVLTNLIDNAIKFSPASSTIRVAVREYAGLATISVTDSGPGIAAADLPNLFDRFYRGSASQAGEISGAGLGLAISRTVMNSYGARIDAANRTDAQGAVFTLSFSAKD</sequence>
<dbReference type="EC" id="2.7.13.3" evidence="3"/>
<proteinExistence type="predicted"/>
<feature type="domain" description="HAMP" evidence="13">
    <location>
        <begin position="188"/>
        <end position="241"/>
    </location>
</feature>
<evidence type="ECO:0000256" key="1">
    <source>
        <dbReference type="ARBA" id="ARBA00000085"/>
    </source>
</evidence>
<evidence type="ECO:0000256" key="8">
    <source>
        <dbReference type="ARBA" id="ARBA00022989"/>
    </source>
</evidence>
<evidence type="ECO:0000313" key="15">
    <source>
        <dbReference type="Proteomes" id="UP000462435"/>
    </source>
</evidence>
<dbReference type="SUPFAM" id="SSF158472">
    <property type="entry name" value="HAMP domain-like"/>
    <property type="match status" value="1"/>
</dbReference>
<dbReference type="InterPro" id="IPR050428">
    <property type="entry name" value="TCS_sensor_his_kinase"/>
</dbReference>
<keyword evidence="5" id="KW-0808">Transferase</keyword>
<evidence type="ECO:0000256" key="7">
    <source>
        <dbReference type="ARBA" id="ARBA00022777"/>
    </source>
</evidence>
<dbReference type="Gene3D" id="1.10.287.130">
    <property type="match status" value="1"/>
</dbReference>
<dbReference type="EMBL" id="WNDX01000072">
    <property type="protein sequence ID" value="KAF1042867.1"/>
    <property type="molecule type" value="Genomic_DNA"/>
</dbReference>
<feature type="transmembrane region" description="Helical" evidence="11">
    <location>
        <begin position="164"/>
        <end position="186"/>
    </location>
</feature>
<dbReference type="Pfam" id="PF00672">
    <property type="entry name" value="HAMP"/>
    <property type="match status" value="1"/>
</dbReference>
<gene>
    <name evidence="14" type="primary">cusS_1</name>
    <name evidence="14" type="ORF">GAK35_02488</name>
</gene>
<comment type="subcellular location">
    <subcellularLocation>
        <location evidence="2">Membrane</location>
    </subcellularLocation>
</comment>
<keyword evidence="9" id="KW-0902">Two-component regulatory system</keyword>
<keyword evidence="4" id="KW-0597">Phosphoprotein</keyword>
<dbReference type="InterPro" id="IPR036890">
    <property type="entry name" value="HATPase_C_sf"/>
</dbReference>
<dbReference type="GO" id="GO:0005886">
    <property type="term" value="C:plasma membrane"/>
    <property type="evidence" value="ECO:0007669"/>
    <property type="project" value="TreeGrafter"/>
</dbReference>
<dbReference type="SUPFAM" id="SSF55874">
    <property type="entry name" value="ATPase domain of HSP90 chaperone/DNA topoisomerase II/histidine kinase"/>
    <property type="match status" value="1"/>
</dbReference>
<evidence type="ECO:0000256" key="4">
    <source>
        <dbReference type="ARBA" id="ARBA00022553"/>
    </source>
</evidence>
<dbReference type="InterPro" id="IPR036097">
    <property type="entry name" value="HisK_dim/P_sf"/>
</dbReference>
<dbReference type="GO" id="GO:0000155">
    <property type="term" value="F:phosphorelay sensor kinase activity"/>
    <property type="evidence" value="ECO:0007669"/>
    <property type="project" value="InterPro"/>
</dbReference>
<evidence type="ECO:0000259" key="13">
    <source>
        <dbReference type="PROSITE" id="PS50885"/>
    </source>
</evidence>
<dbReference type="PANTHER" id="PTHR45436">
    <property type="entry name" value="SENSOR HISTIDINE KINASE YKOH"/>
    <property type="match status" value="1"/>
</dbReference>
<evidence type="ECO:0000256" key="6">
    <source>
        <dbReference type="ARBA" id="ARBA00022692"/>
    </source>
</evidence>
<evidence type="ECO:0000256" key="10">
    <source>
        <dbReference type="ARBA" id="ARBA00023136"/>
    </source>
</evidence>
<evidence type="ECO:0000256" key="11">
    <source>
        <dbReference type="SAM" id="Phobius"/>
    </source>
</evidence>
<comment type="catalytic activity">
    <reaction evidence="1">
        <text>ATP + protein L-histidine = ADP + protein N-phospho-L-histidine.</text>
        <dbReference type="EC" id="2.7.13.3"/>
    </reaction>
</comment>
<dbReference type="InterPro" id="IPR004358">
    <property type="entry name" value="Sig_transdc_His_kin-like_C"/>
</dbReference>
<dbReference type="InterPro" id="IPR003660">
    <property type="entry name" value="HAMP_dom"/>
</dbReference>
<reference evidence="15" key="1">
    <citation type="journal article" date="2020" name="MBio">
        <title>Horizontal gene transfer to a defensive symbiont with a reduced genome amongst a multipartite beetle microbiome.</title>
        <authorList>
            <person name="Waterworth S.C."/>
            <person name="Florez L.V."/>
            <person name="Rees E.R."/>
            <person name="Hertweck C."/>
            <person name="Kaltenpoth M."/>
            <person name="Kwan J.C."/>
        </authorList>
    </citation>
    <scope>NUCLEOTIDE SEQUENCE [LARGE SCALE GENOMIC DNA]</scope>
</reference>
<keyword evidence="10 11" id="KW-0472">Membrane</keyword>
<dbReference type="InterPro" id="IPR003594">
    <property type="entry name" value="HATPase_dom"/>
</dbReference>
<feature type="domain" description="Histidine kinase" evidence="12">
    <location>
        <begin position="249"/>
        <end position="466"/>
    </location>
</feature>
<dbReference type="InterPro" id="IPR003661">
    <property type="entry name" value="HisK_dim/P_dom"/>
</dbReference>
<dbReference type="PROSITE" id="PS51257">
    <property type="entry name" value="PROKAR_LIPOPROTEIN"/>
    <property type="match status" value="1"/>
</dbReference>
<dbReference type="Gene3D" id="6.10.340.10">
    <property type="match status" value="1"/>
</dbReference>
<dbReference type="PROSITE" id="PS50109">
    <property type="entry name" value="HIS_KIN"/>
    <property type="match status" value="1"/>
</dbReference>
<keyword evidence="6 11" id="KW-0812">Transmembrane</keyword>
<evidence type="ECO:0000256" key="5">
    <source>
        <dbReference type="ARBA" id="ARBA00022679"/>
    </source>
</evidence>
<dbReference type="Pfam" id="PF00512">
    <property type="entry name" value="HisKA"/>
    <property type="match status" value="1"/>
</dbReference>
<evidence type="ECO:0000259" key="12">
    <source>
        <dbReference type="PROSITE" id="PS50109"/>
    </source>
</evidence>
<evidence type="ECO:0000256" key="9">
    <source>
        <dbReference type="ARBA" id="ARBA00023012"/>
    </source>
</evidence>
<dbReference type="Gene3D" id="3.30.565.10">
    <property type="entry name" value="Histidine kinase-like ATPase, C-terminal domain"/>
    <property type="match status" value="1"/>
</dbReference>
<evidence type="ECO:0000256" key="2">
    <source>
        <dbReference type="ARBA" id="ARBA00004370"/>
    </source>
</evidence>
<dbReference type="CDD" id="cd00075">
    <property type="entry name" value="HATPase"/>
    <property type="match status" value="1"/>
</dbReference>
<dbReference type="AlphaFoldDB" id="A0A7V8FWC0"/>
<keyword evidence="7 14" id="KW-0418">Kinase</keyword>